<evidence type="ECO:0000256" key="1">
    <source>
        <dbReference type="ARBA" id="ARBA00012346"/>
    </source>
</evidence>
<organism evidence="5">
    <name type="scientific">Compsopogon caeruleus</name>
    <dbReference type="NCBI Taxonomy" id="31354"/>
    <lineage>
        <taxon>Eukaryota</taxon>
        <taxon>Rhodophyta</taxon>
        <taxon>Compsopogonophyceae</taxon>
        <taxon>Compsopogonales</taxon>
        <taxon>Compsopogonaceae</taxon>
        <taxon>Compsopogon</taxon>
    </lineage>
</organism>
<dbReference type="CDD" id="cd06661">
    <property type="entry name" value="GGCT_like"/>
    <property type="match status" value="1"/>
</dbReference>
<dbReference type="EC" id="4.3.2.9" evidence="1"/>
<dbReference type="PANTHER" id="PTHR12935:SF0">
    <property type="entry name" value="GAMMA-GLUTAMYLCYCLOTRANSFERASE"/>
    <property type="match status" value="1"/>
</dbReference>
<dbReference type="Pfam" id="PF13772">
    <property type="entry name" value="AIG2_2"/>
    <property type="match status" value="1"/>
</dbReference>
<gene>
    <name evidence="5" type="ORF">CCAE0312_LOCUS4369</name>
</gene>
<dbReference type="GO" id="GO:0003839">
    <property type="term" value="F:gamma-glutamylcyclotransferase activity"/>
    <property type="evidence" value="ECO:0007669"/>
    <property type="project" value="UniProtKB-EC"/>
</dbReference>
<evidence type="ECO:0000256" key="3">
    <source>
        <dbReference type="PIRSR" id="PIRSR617939-1"/>
    </source>
</evidence>
<feature type="active site" description="Proton acceptor" evidence="3">
    <location>
        <position position="142"/>
    </location>
</feature>
<keyword evidence="2" id="KW-0456">Lyase</keyword>
<name>A0A7S1TC95_9RHOD</name>
<dbReference type="InterPro" id="IPR013024">
    <property type="entry name" value="GGCT-like"/>
</dbReference>
<dbReference type="InterPro" id="IPR017939">
    <property type="entry name" value="G-Glutamylcylcotransferase"/>
</dbReference>
<evidence type="ECO:0000313" key="5">
    <source>
        <dbReference type="EMBL" id="CAD9232288.1"/>
    </source>
</evidence>
<dbReference type="AlphaFoldDB" id="A0A7S1TC95"/>
<dbReference type="Gene3D" id="3.10.490.10">
    <property type="entry name" value="Gamma-glutamyl cyclotransferase-like"/>
    <property type="match status" value="1"/>
</dbReference>
<dbReference type="SUPFAM" id="SSF110857">
    <property type="entry name" value="Gamma-glutamyl cyclotransferase-like"/>
    <property type="match status" value="1"/>
</dbReference>
<dbReference type="EMBL" id="HBGH01007972">
    <property type="protein sequence ID" value="CAD9232288.1"/>
    <property type="molecule type" value="Transcribed_RNA"/>
</dbReference>
<dbReference type="InterPro" id="IPR036568">
    <property type="entry name" value="GGCT-like_sf"/>
</dbReference>
<protein>
    <recommendedName>
        <fullName evidence="1">gamma-glutamylcyclotransferase</fullName>
        <ecNumber evidence="1">4.3.2.9</ecNumber>
    </recommendedName>
</protein>
<evidence type="ECO:0000256" key="4">
    <source>
        <dbReference type="PIRSR" id="PIRSR617939-2"/>
    </source>
</evidence>
<reference evidence="5" key="1">
    <citation type="submission" date="2021-01" db="EMBL/GenBank/DDBJ databases">
        <authorList>
            <person name="Corre E."/>
            <person name="Pelletier E."/>
            <person name="Niang G."/>
            <person name="Scheremetjew M."/>
            <person name="Finn R."/>
            <person name="Kale V."/>
            <person name="Holt S."/>
            <person name="Cochrane G."/>
            <person name="Meng A."/>
            <person name="Brown T."/>
            <person name="Cohen L."/>
        </authorList>
    </citation>
    <scope>NUCLEOTIDE SEQUENCE</scope>
    <source>
        <strain evidence="5">SAG 36.94</strain>
    </source>
</reference>
<accession>A0A7S1TC95</accession>
<proteinExistence type="predicted"/>
<feature type="binding site" evidence="4">
    <location>
        <position position="183"/>
    </location>
    <ligand>
        <name>substrate</name>
    </ligand>
</feature>
<dbReference type="PANTHER" id="PTHR12935">
    <property type="entry name" value="GAMMA-GLUTAMYLCYCLOTRANSFERASE"/>
    <property type="match status" value="1"/>
</dbReference>
<evidence type="ECO:0000256" key="2">
    <source>
        <dbReference type="ARBA" id="ARBA00023239"/>
    </source>
</evidence>
<sequence length="355" mass="40322">MKQDSCQSARALDVPPGFLAPVAVSWQWARSTTKCETWESRRRFRVRLGGVKNLCAMSTVWKVGIGANLNLNVMTARRKLNVLDHQPARLPGYAIAFHEGLRPFMVEPAFATIRLAEEGDVCVHGLAVLLSEEDARKLDRQEGASKVYSVEEILAELYDGRKVKAEVYVAKWALSSVPPSKRYLTLMIEGARMLGVHAEYLNHLESLPYYIPSEETIRKRSLWPKPQTLPPITLSDMQEHKKKEGARMWYSLLGYVFERNRITFSPLLREGCDSSARRLAFLRCQSLDSDDNARPFPRLDQLSSDEREYFLQAMDNDTATEGVEMVGHLVEFWEDQVLDHLLGDLCTAAETTMTP</sequence>